<dbReference type="InterPro" id="IPR000794">
    <property type="entry name" value="Beta-ketoacyl_synthase"/>
</dbReference>
<dbReference type="Pfam" id="PF00109">
    <property type="entry name" value="ketoacyl-synt"/>
    <property type="match status" value="1"/>
</dbReference>
<dbReference type="GO" id="GO:0006633">
    <property type="term" value="P:fatty acid biosynthetic process"/>
    <property type="evidence" value="ECO:0007669"/>
    <property type="project" value="UniProtKB-KW"/>
</dbReference>
<dbReference type="RefSeq" id="WP_110293931.1">
    <property type="nucleotide sequence ID" value="NZ_QJKF01000021.1"/>
</dbReference>
<accession>A0A318JQ76</accession>
<dbReference type="InterPro" id="IPR014031">
    <property type="entry name" value="Ketoacyl_synth_C"/>
</dbReference>
<dbReference type="OrthoDB" id="9808669at2"/>
<gene>
    <name evidence="7" type="ORF">DFR70_12116</name>
</gene>
<comment type="pathway">
    <text evidence="1">Lipid metabolism; mycolic acid biosynthesis.</text>
</comment>
<evidence type="ECO:0000313" key="8">
    <source>
        <dbReference type="Proteomes" id="UP000247569"/>
    </source>
</evidence>
<dbReference type="UniPathway" id="UPA00915"/>
<dbReference type="InterPro" id="IPR016039">
    <property type="entry name" value="Thiolase-like"/>
</dbReference>
<evidence type="ECO:0000256" key="2">
    <source>
        <dbReference type="ARBA" id="ARBA00008467"/>
    </source>
</evidence>
<reference evidence="7 8" key="1">
    <citation type="submission" date="2018-05" db="EMBL/GenBank/DDBJ databases">
        <title>Genomic Encyclopedia of Type Strains, Phase IV (KMG-IV): sequencing the most valuable type-strain genomes for metagenomic binning, comparative biology and taxonomic classification.</title>
        <authorList>
            <person name="Goeker M."/>
        </authorList>
    </citation>
    <scope>NUCLEOTIDE SEQUENCE [LARGE SCALE GENOMIC DNA]</scope>
    <source>
        <strain evidence="7 8">DSM 44704</strain>
    </source>
</reference>
<name>A0A318JQ76_9NOCA</name>
<dbReference type="InterPro" id="IPR014030">
    <property type="entry name" value="Ketoacyl_synth_N"/>
</dbReference>
<comment type="caution">
    <text evidence="7">The sequence shown here is derived from an EMBL/GenBank/DDBJ whole genome shotgun (WGS) entry which is preliminary data.</text>
</comment>
<organism evidence="7 8">
    <name type="scientific">Nocardia tenerifensis</name>
    <dbReference type="NCBI Taxonomy" id="228006"/>
    <lineage>
        <taxon>Bacteria</taxon>
        <taxon>Bacillati</taxon>
        <taxon>Actinomycetota</taxon>
        <taxon>Actinomycetes</taxon>
        <taxon>Mycobacteriales</taxon>
        <taxon>Nocardiaceae</taxon>
        <taxon>Nocardia</taxon>
    </lineage>
</organism>
<sequence length="424" mass="44253">MSEVVVTGIGLITALGEGREPTWQALIDGRTGIAPLTAYDASSLATRQGARPVGFDARRYVERKARRFMTPVDEYATAAAVLALRDAGLDRAGLDADRTALFAGGNKELCRPEGVVEGALAVRAADGSADFARLGRIASSVFPPLFYVEGLQPAALFFISQMFGLRGPNSYFHGTAEAGANAIARAARAIRRGEADLALAGGFDDPTAWWPMSHMDTLGVLTDRNELGPSAFRPFDQDRSGSLLGDGAVFLVLERRDAAMARGARCYAEIAGSGAANDRKVLTPESSGHALSAAITRALDDAALQADRVDYIAAHGCATRLGDIAEARAIRRSLGSAADSVAASSVKPQTGHLVGAAGALNIAVAALALHHGVLPPTLHLENPDPECDLDWVPKSARDTRIGAALAVARGLAGQQVAVALRRTA</sequence>
<dbReference type="SMART" id="SM00825">
    <property type="entry name" value="PKS_KS"/>
    <property type="match status" value="1"/>
</dbReference>
<keyword evidence="3 5" id="KW-0808">Transferase</keyword>
<dbReference type="AlphaFoldDB" id="A0A318JQ76"/>
<proteinExistence type="inferred from homology"/>
<keyword evidence="4" id="KW-0444">Lipid biosynthesis</keyword>
<dbReference type="PROSITE" id="PS52004">
    <property type="entry name" value="KS3_2"/>
    <property type="match status" value="1"/>
</dbReference>
<evidence type="ECO:0000256" key="5">
    <source>
        <dbReference type="RuleBase" id="RU003694"/>
    </source>
</evidence>
<dbReference type="SUPFAM" id="SSF53901">
    <property type="entry name" value="Thiolase-like"/>
    <property type="match status" value="2"/>
</dbReference>
<evidence type="ECO:0000259" key="6">
    <source>
        <dbReference type="PROSITE" id="PS52004"/>
    </source>
</evidence>
<evidence type="ECO:0000256" key="3">
    <source>
        <dbReference type="ARBA" id="ARBA00022679"/>
    </source>
</evidence>
<dbReference type="Proteomes" id="UP000247569">
    <property type="component" value="Unassembled WGS sequence"/>
</dbReference>
<dbReference type="Pfam" id="PF02801">
    <property type="entry name" value="Ketoacyl-synt_C"/>
    <property type="match status" value="1"/>
</dbReference>
<keyword evidence="4" id="KW-0275">Fatty acid biosynthesis</keyword>
<evidence type="ECO:0000256" key="1">
    <source>
        <dbReference type="ARBA" id="ARBA00004796"/>
    </source>
</evidence>
<evidence type="ECO:0000256" key="4">
    <source>
        <dbReference type="ARBA" id="ARBA00023160"/>
    </source>
</evidence>
<dbReference type="PANTHER" id="PTHR11712:SF336">
    <property type="entry name" value="3-OXOACYL-[ACYL-CARRIER-PROTEIN] SYNTHASE, MITOCHONDRIAL"/>
    <property type="match status" value="1"/>
</dbReference>
<protein>
    <submittedName>
        <fullName evidence="7">3-oxoacyl-[acyl-carrier-protein] synthase II</fullName>
    </submittedName>
</protein>
<dbReference type="EMBL" id="QJKF01000021">
    <property type="protein sequence ID" value="PXX55547.1"/>
    <property type="molecule type" value="Genomic_DNA"/>
</dbReference>
<keyword evidence="4" id="KW-0443">Lipid metabolism</keyword>
<evidence type="ECO:0000313" key="7">
    <source>
        <dbReference type="EMBL" id="PXX55547.1"/>
    </source>
</evidence>
<keyword evidence="4" id="KW-0276">Fatty acid metabolism</keyword>
<dbReference type="PANTHER" id="PTHR11712">
    <property type="entry name" value="POLYKETIDE SYNTHASE-RELATED"/>
    <property type="match status" value="1"/>
</dbReference>
<keyword evidence="8" id="KW-1185">Reference proteome</keyword>
<comment type="similarity">
    <text evidence="2 5">Belongs to the thiolase-like superfamily. Beta-ketoacyl-ACP synthases family.</text>
</comment>
<feature type="domain" description="Ketosynthase family 3 (KS3)" evidence="6">
    <location>
        <begin position="1"/>
        <end position="422"/>
    </location>
</feature>
<dbReference type="InterPro" id="IPR020841">
    <property type="entry name" value="PKS_Beta-ketoAc_synthase_dom"/>
</dbReference>
<dbReference type="Gene3D" id="3.40.47.10">
    <property type="match status" value="2"/>
</dbReference>
<dbReference type="GO" id="GO:0004315">
    <property type="term" value="F:3-oxoacyl-[acyl-carrier-protein] synthase activity"/>
    <property type="evidence" value="ECO:0007669"/>
    <property type="project" value="TreeGrafter"/>
</dbReference>
<dbReference type="CDD" id="cd00834">
    <property type="entry name" value="KAS_I_II"/>
    <property type="match status" value="1"/>
</dbReference>